<organism evidence="1 2">
    <name type="scientific">Candidatus Promineifilum breve</name>
    <dbReference type="NCBI Taxonomy" id="1806508"/>
    <lineage>
        <taxon>Bacteria</taxon>
        <taxon>Bacillati</taxon>
        <taxon>Chloroflexota</taxon>
        <taxon>Ardenticatenia</taxon>
        <taxon>Candidatus Promineifilales</taxon>
        <taxon>Candidatus Promineifilaceae</taxon>
        <taxon>Candidatus Promineifilum</taxon>
    </lineage>
</organism>
<dbReference type="KEGG" id="pbf:CFX0092_A0536"/>
<dbReference type="OrthoDB" id="156957at2"/>
<keyword evidence="2" id="KW-1185">Reference proteome</keyword>
<dbReference type="InterPro" id="IPR034660">
    <property type="entry name" value="DinB/YfiT-like"/>
</dbReference>
<proteinExistence type="predicted"/>
<evidence type="ECO:0000313" key="1">
    <source>
        <dbReference type="EMBL" id="CUS02414.2"/>
    </source>
</evidence>
<gene>
    <name evidence="1" type="ORF">CFX0092_A0536</name>
</gene>
<reference evidence="1" key="1">
    <citation type="submission" date="2016-01" db="EMBL/GenBank/DDBJ databases">
        <authorList>
            <person name="Mcilroy J.S."/>
            <person name="Karst M S."/>
            <person name="Albertsen M."/>
        </authorList>
    </citation>
    <scope>NUCLEOTIDE SEQUENCE</scope>
    <source>
        <strain evidence="1">Cfx-K</strain>
    </source>
</reference>
<protein>
    <recommendedName>
        <fullName evidence="3">DinB-like domain-containing protein</fullName>
    </recommendedName>
</protein>
<sequence>MSIIGDLIRRFTERRAGGQTVEQLIERLVESGQVVAERLARAADTPGNCEAAAHIIGIERWSARRLRTALGDVAVRDEYDGYRPATSLTMAELAEAFAAAREQTTALAQQTANLPPSVTAHHNDLGDLSVKGWLFYIENHALRESIRIRGEK</sequence>
<evidence type="ECO:0000313" key="2">
    <source>
        <dbReference type="Proteomes" id="UP000215027"/>
    </source>
</evidence>
<dbReference type="RefSeq" id="WP_095042028.1">
    <property type="nucleotide sequence ID" value="NZ_LN890655.1"/>
</dbReference>
<name>A0A160SZ67_9CHLR</name>
<dbReference type="EMBL" id="LN890655">
    <property type="protein sequence ID" value="CUS02414.2"/>
    <property type="molecule type" value="Genomic_DNA"/>
</dbReference>
<evidence type="ECO:0008006" key="3">
    <source>
        <dbReference type="Google" id="ProtNLM"/>
    </source>
</evidence>
<dbReference type="AlphaFoldDB" id="A0A160SZ67"/>
<dbReference type="Gene3D" id="1.20.120.450">
    <property type="entry name" value="dinb family like domain"/>
    <property type="match status" value="1"/>
</dbReference>
<dbReference type="Proteomes" id="UP000215027">
    <property type="component" value="Chromosome I"/>
</dbReference>
<accession>A0A160SZ67</accession>